<dbReference type="Proteomes" id="UP000067626">
    <property type="component" value="Chromosome"/>
</dbReference>
<evidence type="ECO:0000313" key="3">
    <source>
        <dbReference type="Proteomes" id="UP000067626"/>
    </source>
</evidence>
<accession>A0A0K1ECG2</accession>
<dbReference type="Gene3D" id="3.30.420.240">
    <property type="match status" value="1"/>
</dbReference>
<name>A0A0K1ECG2_CHOCO</name>
<dbReference type="InterPro" id="IPR027417">
    <property type="entry name" value="P-loop_NTPase"/>
</dbReference>
<proteinExistence type="predicted"/>
<keyword evidence="3" id="KW-1185">Reference proteome</keyword>
<reference evidence="2 3" key="1">
    <citation type="submission" date="2015-07" db="EMBL/GenBank/DDBJ databases">
        <title>Genome analysis of myxobacterium Chondromyces crocatus Cm c5 reveals a high potential for natural compound synthesis and the genetic basis for the loss of fruiting body formation.</title>
        <authorList>
            <person name="Zaburannyi N."/>
            <person name="Bunk B."/>
            <person name="Maier J."/>
            <person name="Overmann J."/>
            <person name="Mueller R."/>
        </authorList>
    </citation>
    <scope>NUCLEOTIDE SEQUENCE [LARGE SCALE GENOMIC DNA]</scope>
    <source>
        <strain evidence="2 3">Cm c5</strain>
    </source>
</reference>
<evidence type="ECO:0000313" key="2">
    <source>
        <dbReference type="EMBL" id="AKT38263.1"/>
    </source>
</evidence>
<protein>
    <recommendedName>
        <fullName evidence="4">Terminase large subunit gp17-like C-terminal domain-containing protein</fullName>
    </recommendedName>
</protein>
<dbReference type="AlphaFoldDB" id="A0A0K1ECG2"/>
<evidence type="ECO:0000256" key="1">
    <source>
        <dbReference type="SAM" id="MobiDB-lite"/>
    </source>
</evidence>
<gene>
    <name evidence="2" type="ORF">CMC5_024060</name>
</gene>
<feature type="region of interest" description="Disordered" evidence="1">
    <location>
        <begin position="444"/>
        <end position="464"/>
    </location>
</feature>
<dbReference type="Gene3D" id="3.40.50.300">
    <property type="entry name" value="P-loop containing nucleotide triphosphate hydrolases"/>
    <property type="match status" value="1"/>
</dbReference>
<dbReference type="KEGG" id="ccro:CMC5_024060"/>
<sequence length="464" mass="51625">MTTRIAERVAKRVRRPRITMAGTLSAAILAASVASQRIVWPSERYQAAPERFFREVLGVEPWHRQAEVLEALVPERARVSVKSGHKVGKSNLGAGAALWFYCCFPDARVILSSVTDRQVNQILWRELRMLHAQARHPVDGNLHDLARTGLRSKDFREVVGFTAKEAEAVAGISGRNLLYILDEASGIPDLIFEAIEGNRAGGARVLMLGNPTRVEGEFFRSHSDKREFYRTFTISSEESPNVLRGEMVIPGLAAREWVEEKRREWGEESALFQVRVRGNFARQDASTVIPLYLVDEAEERWHDTRAEGRLHVGVDVARFGDDDSVAIPRRGSKALEVVAWNGLNEPTLAAHVVQVVRRHRSPREPKAAVKVDACGGIGIRVVGHLHAYQEEIEVIPVNVAERSRLPGEFPLLRDQLWFALRDWLREGGAIPEDAKLAAELVAPSSSSTYANGVRSSPKTSYGSG</sequence>
<dbReference type="RefSeq" id="WP_156338489.1">
    <property type="nucleotide sequence ID" value="NZ_CP012159.1"/>
</dbReference>
<dbReference type="EMBL" id="CP012159">
    <property type="protein sequence ID" value="AKT38263.1"/>
    <property type="molecule type" value="Genomic_DNA"/>
</dbReference>
<dbReference type="OrthoDB" id="9775154at2"/>
<evidence type="ECO:0008006" key="4">
    <source>
        <dbReference type="Google" id="ProtNLM"/>
    </source>
</evidence>
<dbReference type="STRING" id="52.CMC5_024060"/>
<organism evidence="2 3">
    <name type="scientific">Chondromyces crocatus</name>
    <dbReference type="NCBI Taxonomy" id="52"/>
    <lineage>
        <taxon>Bacteria</taxon>
        <taxon>Pseudomonadati</taxon>
        <taxon>Myxococcota</taxon>
        <taxon>Polyangia</taxon>
        <taxon>Polyangiales</taxon>
        <taxon>Polyangiaceae</taxon>
        <taxon>Chondromyces</taxon>
    </lineage>
</organism>